<reference evidence="1" key="2">
    <citation type="submission" date="2020-05" db="UniProtKB">
        <authorList>
            <consortium name="EnsemblMetazoa"/>
        </authorList>
    </citation>
    <scope>IDENTIFICATION</scope>
    <source>
        <strain evidence="1">MINIMUS1</strain>
    </source>
</reference>
<dbReference type="Proteomes" id="UP000075920">
    <property type="component" value="Unassembled WGS sequence"/>
</dbReference>
<keyword evidence="2" id="KW-1185">Reference proteome</keyword>
<accession>A0A182WCR9</accession>
<protein>
    <submittedName>
        <fullName evidence="1">Uncharacterized protein</fullName>
    </submittedName>
</protein>
<organism evidence="1 2">
    <name type="scientific">Anopheles minimus</name>
    <dbReference type="NCBI Taxonomy" id="112268"/>
    <lineage>
        <taxon>Eukaryota</taxon>
        <taxon>Metazoa</taxon>
        <taxon>Ecdysozoa</taxon>
        <taxon>Arthropoda</taxon>
        <taxon>Hexapoda</taxon>
        <taxon>Insecta</taxon>
        <taxon>Pterygota</taxon>
        <taxon>Neoptera</taxon>
        <taxon>Endopterygota</taxon>
        <taxon>Diptera</taxon>
        <taxon>Nematocera</taxon>
        <taxon>Culicoidea</taxon>
        <taxon>Culicidae</taxon>
        <taxon>Anophelinae</taxon>
        <taxon>Anopheles</taxon>
    </lineage>
</organism>
<evidence type="ECO:0000313" key="2">
    <source>
        <dbReference type="Proteomes" id="UP000075920"/>
    </source>
</evidence>
<reference evidence="2" key="1">
    <citation type="submission" date="2013-03" db="EMBL/GenBank/DDBJ databases">
        <title>The Genome Sequence of Anopheles minimus MINIMUS1.</title>
        <authorList>
            <consortium name="The Broad Institute Genomics Platform"/>
            <person name="Neafsey D.E."/>
            <person name="Walton C."/>
            <person name="Walker B."/>
            <person name="Young S.K."/>
            <person name="Zeng Q."/>
            <person name="Gargeya S."/>
            <person name="Fitzgerald M."/>
            <person name="Haas B."/>
            <person name="Abouelleil A."/>
            <person name="Allen A.W."/>
            <person name="Alvarado L."/>
            <person name="Arachchi H.M."/>
            <person name="Berlin A.M."/>
            <person name="Chapman S.B."/>
            <person name="Gainer-Dewar J."/>
            <person name="Goldberg J."/>
            <person name="Griggs A."/>
            <person name="Gujja S."/>
            <person name="Hansen M."/>
            <person name="Howarth C."/>
            <person name="Imamovic A."/>
            <person name="Ireland A."/>
            <person name="Larimer J."/>
            <person name="McCowan C."/>
            <person name="Murphy C."/>
            <person name="Pearson M."/>
            <person name="Poon T.W."/>
            <person name="Priest M."/>
            <person name="Roberts A."/>
            <person name="Saif S."/>
            <person name="Shea T."/>
            <person name="Sisk P."/>
            <person name="Sykes S."/>
            <person name="Wortman J."/>
            <person name="Nusbaum C."/>
            <person name="Birren B."/>
        </authorList>
    </citation>
    <scope>NUCLEOTIDE SEQUENCE [LARGE SCALE GENOMIC DNA]</scope>
    <source>
        <strain evidence="2">MINIMUS1</strain>
    </source>
</reference>
<dbReference type="InterPro" id="IPR027417">
    <property type="entry name" value="P-loop_NTPase"/>
</dbReference>
<dbReference type="VEuPathDB" id="VectorBase:AMIN008156"/>
<evidence type="ECO:0000313" key="1">
    <source>
        <dbReference type="EnsemblMetazoa" id="AMIN008156-PA"/>
    </source>
</evidence>
<dbReference type="Gene3D" id="3.40.50.300">
    <property type="entry name" value="P-loop containing nucleotide triphosphate hydrolases"/>
    <property type="match status" value="1"/>
</dbReference>
<dbReference type="AlphaFoldDB" id="A0A182WCR9"/>
<sequence>MLLLQKERPLNIEEYIAEHIVTISKKYNQINTFVSLENNAVSVTDVVAQHECKLDSFGKALNCGSLENVHTSELITSMVQHRLLRPDCIKSGWILVDYPNNADDVKHFFQMLIIPKM</sequence>
<dbReference type="EnsemblMetazoa" id="AMIN008156-RA">
    <property type="protein sequence ID" value="AMIN008156-PA"/>
    <property type="gene ID" value="AMIN008156"/>
</dbReference>
<name>A0A182WCR9_9DIPT</name>
<proteinExistence type="predicted"/>